<dbReference type="EMBL" id="AAXG02000015">
    <property type="protein sequence ID" value="EDM99751.1"/>
    <property type="molecule type" value="Genomic_DNA"/>
</dbReference>
<dbReference type="AlphaFoldDB" id="A6NW95"/>
<dbReference type="Proteomes" id="UP000003639">
    <property type="component" value="Unassembled WGS sequence"/>
</dbReference>
<protein>
    <submittedName>
        <fullName evidence="1">Uncharacterized protein</fullName>
    </submittedName>
</protein>
<keyword evidence="2" id="KW-1185">Reference proteome</keyword>
<reference evidence="1 2" key="2">
    <citation type="submission" date="2007-06" db="EMBL/GenBank/DDBJ databases">
        <title>Draft genome sequence of Pseudoflavonifractor capillosus ATCC 29799.</title>
        <authorList>
            <person name="Sudarsanam P."/>
            <person name="Ley R."/>
            <person name="Guruge J."/>
            <person name="Turnbaugh P.J."/>
            <person name="Mahowald M."/>
            <person name="Liep D."/>
            <person name="Gordon J."/>
        </authorList>
    </citation>
    <scope>NUCLEOTIDE SEQUENCE [LARGE SCALE GENOMIC DNA]</scope>
    <source>
        <strain evidence="1 2">ATCC 29799</strain>
    </source>
</reference>
<name>A6NW95_9FIRM</name>
<reference evidence="1 2" key="1">
    <citation type="submission" date="2007-04" db="EMBL/GenBank/DDBJ databases">
        <authorList>
            <person name="Fulton L."/>
            <person name="Clifton S."/>
            <person name="Fulton B."/>
            <person name="Xu J."/>
            <person name="Minx P."/>
            <person name="Pepin K.H."/>
            <person name="Johnson M."/>
            <person name="Thiruvilangam P."/>
            <person name="Bhonagiri V."/>
            <person name="Nash W.E."/>
            <person name="Mardis E.R."/>
            <person name="Wilson R.K."/>
        </authorList>
    </citation>
    <scope>NUCLEOTIDE SEQUENCE [LARGE SCALE GENOMIC DNA]</scope>
    <source>
        <strain evidence="1 2">ATCC 29799</strain>
    </source>
</reference>
<proteinExistence type="predicted"/>
<sequence>MPCVNSYWVLPDAETRRFGGFAATSPSEKISRDWRDGI</sequence>
<gene>
    <name evidence="1" type="ORF">BACCAP_02487</name>
</gene>
<accession>A6NW95</accession>
<comment type="caution">
    <text evidence="1">The sequence shown here is derived from an EMBL/GenBank/DDBJ whole genome shotgun (WGS) entry which is preliminary data.</text>
</comment>
<evidence type="ECO:0000313" key="1">
    <source>
        <dbReference type="EMBL" id="EDM99751.1"/>
    </source>
</evidence>
<organism evidence="1 2">
    <name type="scientific">Pseudoflavonifractor capillosus ATCC 29799</name>
    <dbReference type="NCBI Taxonomy" id="411467"/>
    <lineage>
        <taxon>Bacteria</taxon>
        <taxon>Bacillati</taxon>
        <taxon>Bacillota</taxon>
        <taxon>Clostridia</taxon>
        <taxon>Eubacteriales</taxon>
        <taxon>Oscillospiraceae</taxon>
        <taxon>Pseudoflavonifractor</taxon>
    </lineage>
</organism>
<evidence type="ECO:0000313" key="2">
    <source>
        <dbReference type="Proteomes" id="UP000003639"/>
    </source>
</evidence>